<dbReference type="Proteomes" id="UP001430848">
    <property type="component" value="Unassembled WGS sequence"/>
</dbReference>
<evidence type="ECO:0000313" key="2">
    <source>
        <dbReference type="Proteomes" id="UP001430848"/>
    </source>
</evidence>
<gene>
    <name evidence="1" type="ORF">SLS63_006432</name>
</gene>
<protein>
    <submittedName>
        <fullName evidence="1">Uncharacterized protein</fullName>
    </submittedName>
</protein>
<keyword evidence="2" id="KW-1185">Reference proteome</keyword>
<comment type="caution">
    <text evidence="1">The sequence shown here is derived from an EMBL/GenBank/DDBJ whole genome shotgun (WGS) entry which is preliminary data.</text>
</comment>
<proteinExistence type="predicted"/>
<sequence>MDEGVHKHWEHEEWLAEKLKSLPEKSIYRRALPPPTLFWNGKYVDSSRYPNGLADVVGYWAETQIFGGVVLFDRGESEEECNGIYLHNGRGGRNGITIAPPTKEQFEGLLRYLLSPNPDHDHCPFPIEITLDNRWRWHPYDGMVKHHIFRNRHEIPEGRRPRRNDVFSANDWPERIEDINIRRELAKKEAGEPFDEVFLTAAMETNRQVTPTSRLWDYHKKDIMELEPDVKRQGRPPYFFDPKE</sequence>
<accession>A0ABR1P892</accession>
<organism evidence="1 2">
    <name type="scientific">Diaporthe eres</name>
    <name type="common">Phomopsis oblonga</name>
    <dbReference type="NCBI Taxonomy" id="83184"/>
    <lineage>
        <taxon>Eukaryota</taxon>
        <taxon>Fungi</taxon>
        <taxon>Dikarya</taxon>
        <taxon>Ascomycota</taxon>
        <taxon>Pezizomycotina</taxon>
        <taxon>Sordariomycetes</taxon>
        <taxon>Sordariomycetidae</taxon>
        <taxon>Diaporthales</taxon>
        <taxon>Diaporthaceae</taxon>
        <taxon>Diaporthe</taxon>
        <taxon>Diaporthe eres species complex</taxon>
    </lineage>
</organism>
<name>A0ABR1P892_DIAER</name>
<evidence type="ECO:0000313" key="1">
    <source>
        <dbReference type="EMBL" id="KAK7728824.1"/>
    </source>
</evidence>
<dbReference type="EMBL" id="JAKNSF020000031">
    <property type="protein sequence ID" value="KAK7728824.1"/>
    <property type="molecule type" value="Genomic_DNA"/>
</dbReference>
<reference evidence="1 2" key="1">
    <citation type="submission" date="2024-02" db="EMBL/GenBank/DDBJ databases">
        <title>De novo assembly and annotation of 12 fungi associated with fruit tree decline syndrome in Ontario, Canada.</title>
        <authorList>
            <person name="Sulman M."/>
            <person name="Ellouze W."/>
            <person name="Ilyukhin E."/>
        </authorList>
    </citation>
    <scope>NUCLEOTIDE SEQUENCE [LARGE SCALE GENOMIC DNA]</scope>
    <source>
        <strain evidence="1 2">M169</strain>
    </source>
</reference>